<keyword evidence="6" id="KW-1185">Reference proteome</keyword>
<feature type="domain" description="Ionotropic glutamate receptor C-terminal" evidence="4">
    <location>
        <begin position="37"/>
        <end position="265"/>
    </location>
</feature>
<dbReference type="GO" id="GO:0015276">
    <property type="term" value="F:ligand-gated monoatomic ion channel activity"/>
    <property type="evidence" value="ECO:0007669"/>
    <property type="project" value="InterPro"/>
</dbReference>
<dbReference type="CDD" id="cd13530">
    <property type="entry name" value="PBP2_peptides_like"/>
    <property type="match status" value="1"/>
</dbReference>
<dbReference type="SUPFAM" id="SSF53850">
    <property type="entry name" value="Periplasmic binding protein-like II"/>
    <property type="match status" value="1"/>
</dbReference>
<protein>
    <submittedName>
        <fullName evidence="5">Amino acid ABC transporter substrate-binding protein</fullName>
    </submittedName>
</protein>
<dbReference type="Pfam" id="PF00497">
    <property type="entry name" value="SBP_bac_3"/>
    <property type="match status" value="1"/>
</dbReference>
<dbReference type="PANTHER" id="PTHR35936:SF17">
    <property type="entry name" value="ARGININE-BINDING EXTRACELLULAR PROTEIN ARTP"/>
    <property type="match status" value="1"/>
</dbReference>
<name>A0A3L7A5V7_9MICO</name>
<dbReference type="Gene3D" id="3.40.190.10">
    <property type="entry name" value="Periplasmic binding protein-like II"/>
    <property type="match status" value="2"/>
</dbReference>
<dbReference type="GO" id="GO:0016020">
    <property type="term" value="C:membrane"/>
    <property type="evidence" value="ECO:0007669"/>
    <property type="project" value="InterPro"/>
</dbReference>
<dbReference type="PANTHER" id="PTHR35936">
    <property type="entry name" value="MEMBRANE-BOUND LYTIC MUREIN TRANSGLYCOSYLASE F"/>
    <property type="match status" value="1"/>
</dbReference>
<dbReference type="InterPro" id="IPR001320">
    <property type="entry name" value="Iontro_rcpt_C"/>
</dbReference>
<proteinExistence type="predicted"/>
<feature type="domain" description="Solute-binding protein family 3/N-terminal" evidence="3">
    <location>
        <begin position="37"/>
        <end position="266"/>
    </location>
</feature>
<evidence type="ECO:0000313" key="6">
    <source>
        <dbReference type="Proteomes" id="UP000272503"/>
    </source>
</evidence>
<organism evidence="5 6">
    <name type="scientific">Mycetocola tolaasinivorans</name>
    <dbReference type="NCBI Taxonomy" id="76635"/>
    <lineage>
        <taxon>Bacteria</taxon>
        <taxon>Bacillati</taxon>
        <taxon>Actinomycetota</taxon>
        <taxon>Actinomycetes</taxon>
        <taxon>Micrococcales</taxon>
        <taxon>Microbacteriaceae</taxon>
        <taxon>Mycetocola</taxon>
    </lineage>
</organism>
<dbReference type="Proteomes" id="UP000272503">
    <property type="component" value="Unassembled WGS sequence"/>
</dbReference>
<sequence length="274" mass="28716">MSRKITLGALALAAAAALALSGCASTDSAAETITPGKLTIATGQTAYEPWVVDNKPENGKGLESAVAYAVAEKLGYKKDDVVWVRTTFDSAIAPGPKDFDLNLQQYSATPEREKAVDFSSPYYVTNQSVVAKKDSKFASAKSLADLKDAHIGVAAGSTALDIVKAEIDPSTEIQVFNNTDDLAAAVNNGQLDALVTDVPTAFYIIGSDQVKDGVNVGQIDSKKGGDELSILLPKNSALTAKVTAAVDELRKDGTLDELATKWIADQGAPVLPKK</sequence>
<feature type="chain" id="PRO_5018097259" evidence="2">
    <location>
        <begin position="30"/>
        <end position="274"/>
    </location>
</feature>
<comment type="caution">
    <text evidence="5">The sequence shown here is derived from an EMBL/GenBank/DDBJ whole genome shotgun (WGS) entry which is preliminary data.</text>
</comment>
<evidence type="ECO:0000256" key="1">
    <source>
        <dbReference type="ARBA" id="ARBA00022729"/>
    </source>
</evidence>
<accession>A0A3L7A5V7</accession>
<dbReference type="OrthoDB" id="8454826at2"/>
<keyword evidence="1 2" id="KW-0732">Signal</keyword>
<reference evidence="5 6" key="1">
    <citation type="submission" date="2018-10" db="EMBL/GenBank/DDBJ databases">
        <authorList>
            <person name="Li J."/>
        </authorList>
    </citation>
    <scope>NUCLEOTIDE SEQUENCE [LARGE SCALE GENOMIC DNA]</scope>
    <source>
        <strain evidence="5 6">IF 016277</strain>
    </source>
</reference>
<dbReference type="RefSeq" id="WP_121648698.1">
    <property type="nucleotide sequence ID" value="NZ_RCUX01000006.1"/>
</dbReference>
<dbReference type="EMBL" id="RCUX01000006">
    <property type="protein sequence ID" value="RLP75723.1"/>
    <property type="molecule type" value="Genomic_DNA"/>
</dbReference>
<dbReference type="AlphaFoldDB" id="A0A3L7A5V7"/>
<evidence type="ECO:0000259" key="4">
    <source>
        <dbReference type="SMART" id="SM00079"/>
    </source>
</evidence>
<dbReference type="SMART" id="SM00079">
    <property type="entry name" value="PBPe"/>
    <property type="match status" value="1"/>
</dbReference>
<dbReference type="PROSITE" id="PS51257">
    <property type="entry name" value="PROKAR_LIPOPROTEIN"/>
    <property type="match status" value="1"/>
</dbReference>
<dbReference type="SMART" id="SM00062">
    <property type="entry name" value="PBPb"/>
    <property type="match status" value="1"/>
</dbReference>
<evidence type="ECO:0000313" key="5">
    <source>
        <dbReference type="EMBL" id="RLP75723.1"/>
    </source>
</evidence>
<dbReference type="InterPro" id="IPR001638">
    <property type="entry name" value="Solute-binding_3/MltF_N"/>
</dbReference>
<feature type="signal peptide" evidence="2">
    <location>
        <begin position="1"/>
        <end position="29"/>
    </location>
</feature>
<gene>
    <name evidence="5" type="ORF">D9V32_09680</name>
</gene>
<evidence type="ECO:0000259" key="3">
    <source>
        <dbReference type="SMART" id="SM00062"/>
    </source>
</evidence>
<evidence type="ECO:0000256" key="2">
    <source>
        <dbReference type="SAM" id="SignalP"/>
    </source>
</evidence>